<keyword evidence="4" id="KW-1185">Reference proteome</keyword>
<dbReference type="InterPro" id="IPR040442">
    <property type="entry name" value="Pyrv_kinase-like_dom_sf"/>
</dbReference>
<reference evidence="2 4" key="1">
    <citation type="submission" date="2023-05" db="EMBL/GenBank/DDBJ databases">
        <title>A 100% complete, gapless, phased diploid assembly of the Scenedesmus obliquus UTEX 3031 genome.</title>
        <authorList>
            <person name="Biondi T.C."/>
            <person name="Hanschen E.R."/>
            <person name="Kwon T."/>
            <person name="Eng W."/>
            <person name="Kruse C.P.S."/>
            <person name="Koehler S.I."/>
            <person name="Kunde Y."/>
            <person name="Gleasner C.D."/>
            <person name="You Mak K.T."/>
            <person name="Polle J."/>
            <person name="Hovde B.T."/>
            <person name="Starkenburg S.R."/>
        </authorList>
    </citation>
    <scope>NUCLEOTIDE SEQUENCE [LARGE SCALE GENOMIC DNA]</scope>
    <source>
        <strain evidence="2 4">DOE0152z</strain>
    </source>
</reference>
<dbReference type="Proteomes" id="UP001244341">
    <property type="component" value="Chromosome 4b"/>
</dbReference>
<dbReference type="EMBL" id="CP126211">
    <property type="protein sequence ID" value="WIA13776.1"/>
    <property type="molecule type" value="Genomic_DNA"/>
</dbReference>
<evidence type="ECO:0008006" key="5">
    <source>
        <dbReference type="Google" id="ProtNLM"/>
    </source>
</evidence>
<dbReference type="PANTHER" id="PTHR42905">
    <property type="entry name" value="PHOSPHOENOLPYRUVATE CARBOXYLASE"/>
    <property type="match status" value="1"/>
</dbReference>
<dbReference type="InterPro" id="IPR039556">
    <property type="entry name" value="ICL/PEPM"/>
</dbReference>
<gene>
    <name evidence="2" type="ORF">OEZ85_007322</name>
    <name evidence="3" type="ORF">OEZ85_007326</name>
</gene>
<dbReference type="InterPro" id="IPR015813">
    <property type="entry name" value="Pyrv/PenolPyrv_kinase-like_dom"/>
</dbReference>
<evidence type="ECO:0000256" key="1">
    <source>
        <dbReference type="SAM" id="MobiDB-lite"/>
    </source>
</evidence>
<evidence type="ECO:0000313" key="2">
    <source>
        <dbReference type="EMBL" id="WIA13772.1"/>
    </source>
</evidence>
<feature type="region of interest" description="Disordered" evidence="1">
    <location>
        <begin position="258"/>
        <end position="280"/>
    </location>
</feature>
<dbReference type="PANTHER" id="PTHR42905:SF2">
    <property type="entry name" value="PHOSPHOENOLPYRUVATE CARBOXYLASE FAMILY PROTEIN"/>
    <property type="match status" value="1"/>
</dbReference>
<name>A0ABY8TZS2_TETOB</name>
<evidence type="ECO:0000313" key="4">
    <source>
        <dbReference type="Proteomes" id="UP001244341"/>
    </source>
</evidence>
<protein>
    <recommendedName>
        <fullName evidence="5">Isocitrate lyase</fullName>
    </recommendedName>
</protein>
<feature type="compositionally biased region" description="Low complexity" evidence="1">
    <location>
        <begin position="308"/>
        <end position="317"/>
    </location>
</feature>
<dbReference type="CDD" id="cd00377">
    <property type="entry name" value="ICL_PEPM"/>
    <property type="match status" value="1"/>
</dbReference>
<organism evidence="2 4">
    <name type="scientific">Tetradesmus obliquus</name>
    <name type="common">Green alga</name>
    <name type="synonym">Acutodesmus obliquus</name>
    <dbReference type="NCBI Taxonomy" id="3088"/>
    <lineage>
        <taxon>Eukaryota</taxon>
        <taxon>Viridiplantae</taxon>
        <taxon>Chlorophyta</taxon>
        <taxon>core chlorophytes</taxon>
        <taxon>Chlorophyceae</taxon>
        <taxon>CS clade</taxon>
        <taxon>Sphaeropleales</taxon>
        <taxon>Scenedesmaceae</taxon>
        <taxon>Tetradesmus</taxon>
    </lineage>
</organism>
<dbReference type="EMBL" id="CP126211">
    <property type="protein sequence ID" value="WIA13772.1"/>
    <property type="molecule type" value="Genomic_DNA"/>
</dbReference>
<dbReference type="Gene3D" id="3.20.20.60">
    <property type="entry name" value="Phosphoenolpyruvate-binding domains"/>
    <property type="match status" value="1"/>
</dbReference>
<sequence>MTQGVLSKGRYVHEATKRIPIIGDGDTGYGNAMNVKRTVRGYAAAGFAGILIEDQAWPKSCGHVRGKRVVSREEAVSRIRAAADARDEGADILILARSDARQAESLDEALARAAAFADAGADMLFIDALASKEEMLAFTQLGGAAEGLPKMANMLEGGGKTPILPPEEPHAMMANMLEGGGKTPILPPEELQAMGFKLVAYPLSLLGVSIRAMERALAELKAGQVPDVRDTGTFVDMQMAVGFPEYYEEEARYAISTPSSGTSSAAAAASSKPDSSSSAPYVSGFGPGAAAAATAGASTAAAATAAAATGDSSSSSSNQQQQEEEAPRGPVVEADEVVPPEGSSTFGSTTGSTTGSTSVTRQYSSEQERQSRWDAFRRSKFFRVVIKDKRTGVVKLETRIPAGFIGGMTALIPQVAGVNFEEMVEAAMGESLDLSKPLLDYESGNDVITVFLE</sequence>
<feature type="compositionally biased region" description="Low complexity" evidence="1">
    <location>
        <begin position="339"/>
        <end position="358"/>
    </location>
</feature>
<dbReference type="Pfam" id="PF13714">
    <property type="entry name" value="PEP_mutase"/>
    <property type="match status" value="1"/>
</dbReference>
<proteinExistence type="predicted"/>
<accession>A0ABY8TZS2</accession>
<dbReference type="SUPFAM" id="SSF51621">
    <property type="entry name" value="Phosphoenolpyruvate/pyruvate domain"/>
    <property type="match status" value="1"/>
</dbReference>
<evidence type="ECO:0000313" key="3">
    <source>
        <dbReference type="EMBL" id="WIA13776.1"/>
    </source>
</evidence>
<feature type="region of interest" description="Disordered" evidence="1">
    <location>
        <begin position="308"/>
        <end position="370"/>
    </location>
</feature>